<sequence>HSRSSFCSLTGSALSIIDALKRVPHFSHTQVTIHTIAKILAKAQRDEEMLLIRGSLLMLLVLALWIECDGHLESVVRVWDEWRGLMGKQPVY</sequence>
<evidence type="ECO:0000256" key="1">
    <source>
        <dbReference type="SAM" id="Phobius"/>
    </source>
</evidence>
<dbReference type="AlphaFoldDB" id="A0AAN8UVQ9"/>
<comment type="caution">
    <text evidence="2">The sequence shown here is derived from an EMBL/GenBank/DDBJ whole genome shotgun (WGS) entry which is preliminary data.</text>
</comment>
<keyword evidence="1" id="KW-0472">Membrane</keyword>
<protein>
    <submittedName>
        <fullName evidence="2">Uncharacterized protein</fullName>
    </submittedName>
</protein>
<organism evidence="2 3">
    <name type="scientific">Dillenia turbinata</name>
    <dbReference type="NCBI Taxonomy" id="194707"/>
    <lineage>
        <taxon>Eukaryota</taxon>
        <taxon>Viridiplantae</taxon>
        <taxon>Streptophyta</taxon>
        <taxon>Embryophyta</taxon>
        <taxon>Tracheophyta</taxon>
        <taxon>Spermatophyta</taxon>
        <taxon>Magnoliopsida</taxon>
        <taxon>eudicotyledons</taxon>
        <taxon>Gunneridae</taxon>
        <taxon>Pentapetalae</taxon>
        <taxon>Dilleniales</taxon>
        <taxon>Dilleniaceae</taxon>
        <taxon>Dillenia</taxon>
    </lineage>
</organism>
<evidence type="ECO:0000313" key="3">
    <source>
        <dbReference type="Proteomes" id="UP001370490"/>
    </source>
</evidence>
<reference evidence="2 3" key="1">
    <citation type="submission" date="2023-12" db="EMBL/GenBank/DDBJ databases">
        <title>A high-quality genome assembly for Dillenia turbinata (Dilleniales).</title>
        <authorList>
            <person name="Chanderbali A."/>
        </authorList>
    </citation>
    <scope>NUCLEOTIDE SEQUENCE [LARGE SCALE GENOMIC DNA]</scope>
    <source>
        <strain evidence="2">LSX21</strain>
        <tissue evidence="2">Leaf</tissue>
    </source>
</reference>
<dbReference type="Proteomes" id="UP001370490">
    <property type="component" value="Unassembled WGS sequence"/>
</dbReference>
<proteinExistence type="predicted"/>
<feature type="transmembrane region" description="Helical" evidence="1">
    <location>
        <begin position="50"/>
        <end position="66"/>
    </location>
</feature>
<dbReference type="EMBL" id="JBAMMX010000018">
    <property type="protein sequence ID" value="KAK6922775.1"/>
    <property type="molecule type" value="Genomic_DNA"/>
</dbReference>
<keyword evidence="1" id="KW-0812">Transmembrane</keyword>
<name>A0AAN8UVQ9_9MAGN</name>
<accession>A0AAN8UVQ9</accession>
<gene>
    <name evidence="2" type="ORF">RJ641_011079</name>
</gene>
<keyword evidence="1" id="KW-1133">Transmembrane helix</keyword>
<evidence type="ECO:0000313" key="2">
    <source>
        <dbReference type="EMBL" id="KAK6922775.1"/>
    </source>
</evidence>
<keyword evidence="3" id="KW-1185">Reference proteome</keyword>
<feature type="non-terminal residue" evidence="2">
    <location>
        <position position="1"/>
    </location>
</feature>